<proteinExistence type="predicted"/>
<dbReference type="Gene3D" id="3.40.630.30">
    <property type="match status" value="1"/>
</dbReference>
<comment type="caution">
    <text evidence="2">The sequence shown here is derived from an EMBL/GenBank/DDBJ whole genome shotgun (WGS) entry which is preliminary data.</text>
</comment>
<protein>
    <submittedName>
        <fullName evidence="2">N-acetyltransferase</fullName>
    </submittedName>
</protein>
<dbReference type="InterPro" id="IPR016181">
    <property type="entry name" value="Acyl_CoA_acyltransferase"/>
</dbReference>
<evidence type="ECO:0000313" key="2">
    <source>
        <dbReference type="EMBL" id="REL34809.1"/>
    </source>
</evidence>
<accession>A0A3E0UD51</accession>
<dbReference type="Pfam" id="PF13302">
    <property type="entry name" value="Acetyltransf_3"/>
    <property type="match status" value="1"/>
</dbReference>
<dbReference type="Proteomes" id="UP000256999">
    <property type="component" value="Unassembled WGS sequence"/>
</dbReference>
<dbReference type="InterPro" id="IPR000182">
    <property type="entry name" value="GNAT_dom"/>
</dbReference>
<evidence type="ECO:0000259" key="1">
    <source>
        <dbReference type="Pfam" id="PF13302"/>
    </source>
</evidence>
<feature type="domain" description="N-acetyltransferase" evidence="1">
    <location>
        <begin position="17"/>
        <end position="156"/>
    </location>
</feature>
<sequence>MTNKQLIKLSSPAVPDIYLQEISIDDASQTYVDWLNDPKVNQYLETRFYHQDLAAVIDFINGIMANPNEHLFTIRLAANDRHIGNIKVGGIKPVHLIGDVSLFIGEKSCWGKGYAQQAIELISRYGFESLKLRKLCAGAYKPNIGSTKAFLKAGYQKDGILKDHYLLDGKPCDLVQVGLFEESLSLLPMLN</sequence>
<evidence type="ECO:0000313" key="3">
    <source>
        <dbReference type="Proteomes" id="UP000256999"/>
    </source>
</evidence>
<reference evidence="2 3" key="1">
    <citation type="submission" date="2018-08" db="EMBL/GenBank/DDBJ databases">
        <title>Thalassotalea euphylliae genome.</title>
        <authorList>
            <person name="Summers S."/>
            <person name="Rice S.A."/>
            <person name="Freckelton M.L."/>
            <person name="Nedved B.T."/>
            <person name="Hadfield M.G."/>
        </authorList>
    </citation>
    <scope>NUCLEOTIDE SEQUENCE [LARGE SCALE GENOMIC DNA]</scope>
    <source>
        <strain evidence="2 3">H2</strain>
    </source>
</reference>
<dbReference type="EMBL" id="QUOV01000001">
    <property type="protein sequence ID" value="REL34809.1"/>
    <property type="molecule type" value="Genomic_DNA"/>
</dbReference>
<gene>
    <name evidence="2" type="ORF">DXX92_05240</name>
</gene>
<dbReference type="SUPFAM" id="SSF55729">
    <property type="entry name" value="Acyl-CoA N-acyltransferases (Nat)"/>
    <property type="match status" value="1"/>
</dbReference>
<keyword evidence="2" id="KW-0808">Transferase</keyword>
<dbReference type="PANTHER" id="PTHR43415:SF3">
    <property type="entry name" value="GNAT-FAMILY ACETYLTRANSFERASE"/>
    <property type="match status" value="1"/>
</dbReference>
<dbReference type="OrthoDB" id="9801656at2"/>
<name>A0A3E0UD51_9GAMM</name>
<dbReference type="GO" id="GO:0016747">
    <property type="term" value="F:acyltransferase activity, transferring groups other than amino-acyl groups"/>
    <property type="evidence" value="ECO:0007669"/>
    <property type="project" value="InterPro"/>
</dbReference>
<dbReference type="RefSeq" id="WP_115999484.1">
    <property type="nucleotide sequence ID" value="NZ_QUOV01000001.1"/>
</dbReference>
<dbReference type="PANTHER" id="PTHR43415">
    <property type="entry name" value="SPERMIDINE N(1)-ACETYLTRANSFERASE"/>
    <property type="match status" value="1"/>
</dbReference>
<dbReference type="AlphaFoldDB" id="A0A3E0UD51"/>
<organism evidence="2 3">
    <name type="scientific">Thalassotalea euphylliae</name>
    <dbReference type="NCBI Taxonomy" id="1655234"/>
    <lineage>
        <taxon>Bacteria</taxon>
        <taxon>Pseudomonadati</taxon>
        <taxon>Pseudomonadota</taxon>
        <taxon>Gammaproteobacteria</taxon>
        <taxon>Alteromonadales</taxon>
        <taxon>Colwelliaceae</taxon>
        <taxon>Thalassotalea</taxon>
    </lineage>
</organism>